<feature type="transmembrane region" description="Helical" evidence="1">
    <location>
        <begin position="197"/>
        <end position="215"/>
    </location>
</feature>
<feature type="transmembrane region" description="Helical" evidence="1">
    <location>
        <begin position="325"/>
        <end position="345"/>
    </location>
</feature>
<dbReference type="EMBL" id="VITR01000005">
    <property type="protein sequence ID" value="TWB43252.1"/>
    <property type="molecule type" value="Genomic_DNA"/>
</dbReference>
<accession>A0A560HA89</accession>
<organism evidence="2 3">
    <name type="scientific">Nitrospirillum amazonense</name>
    <dbReference type="NCBI Taxonomy" id="28077"/>
    <lineage>
        <taxon>Bacteria</taxon>
        <taxon>Pseudomonadati</taxon>
        <taxon>Pseudomonadota</taxon>
        <taxon>Alphaproteobacteria</taxon>
        <taxon>Rhodospirillales</taxon>
        <taxon>Azospirillaceae</taxon>
        <taxon>Nitrospirillum</taxon>
    </lineage>
</organism>
<keyword evidence="1" id="KW-1133">Transmembrane helix</keyword>
<feature type="transmembrane region" description="Helical" evidence="1">
    <location>
        <begin position="393"/>
        <end position="413"/>
    </location>
</feature>
<feature type="transmembrane region" description="Helical" evidence="1">
    <location>
        <begin position="419"/>
        <end position="444"/>
    </location>
</feature>
<evidence type="ECO:0000313" key="3">
    <source>
        <dbReference type="Proteomes" id="UP000315751"/>
    </source>
</evidence>
<dbReference type="AlphaFoldDB" id="A0A560HA89"/>
<comment type="caution">
    <text evidence="2">The sequence shown here is derived from an EMBL/GenBank/DDBJ whole genome shotgun (WGS) entry which is preliminary data.</text>
</comment>
<protein>
    <submittedName>
        <fullName evidence="2">ABC-2 type transport system permease protein</fullName>
    </submittedName>
</protein>
<dbReference type="Proteomes" id="UP000315751">
    <property type="component" value="Unassembled WGS sequence"/>
</dbReference>
<keyword evidence="3" id="KW-1185">Reference proteome</keyword>
<keyword evidence="1" id="KW-0812">Transmembrane</keyword>
<dbReference type="OrthoDB" id="7339241at2"/>
<keyword evidence="1" id="KW-0472">Membrane</keyword>
<evidence type="ECO:0000256" key="1">
    <source>
        <dbReference type="SAM" id="Phobius"/>
    </source>
</evidence>
<feature type="transmembrane region" description="Helical" evidence="1">
    <location>
        <begin position="351"/>
        <end position="372"/>
    </location>
</feature>
<name>A0A560HA89_9PROT</name>
<feature type="transmembrane region" description="Helical" evidence="1">
    <location>
        <begin position="252"/>
        <end position="269"/>
    </location>
</feature>
<evidence type="ECO:0000313" key="2">
    <source>
        <dbReference type="EMBL" id="TWB43252.1"/>
    </source>
</evidence>
<dbReference type="RefSeq" id="WP_145731443.1">
    <property type="nucleotide sequence ID" value="NZ_VITR01000005.1"/>
</dbReference>
<feature type="transmembrane region" description="Helical" evidence="1">
    <location>
        <begin position="43"/>
        <end position="62"/>
    </location>
</feature>
<sequence length="511" mass="53289">MTAGTLRPVAARAALLRPGTLAWLLRHELRLAARNIKLSSPGVWGTLLLLVILFHVLGAFMALGAEQSEAAGKGGATTLPAIGAMVAALACCFMAGTAIYRAMDTIYARGDYDLLLSSPLSPSVILPARALAVVASALVFPAAMILPIANMGAIFGHPNWLAAYLVLPALALLVTSLALLVALLLVRWIGVRRARGVGQMVAAFSGMLMALAGQIPRLLGQHMDWMAQGQNLAHGALASVLLLPGRAMVGEPLPLLILVAVCAAVFAGVTTRWGATFIAAATAAAGTTTSRAKAPVKAHRFHDTLGPALRRKEWRLMRRHPQLPLLLFQQMSGAIILTISMQAQWREEPLLLAALVVPMAAFAAGMLAKLALADGVADLINAAPVPAKRLRQAKVEAASVPPLAVVVLAAAAVGSVSLWGSLTLLSCGVAAIFCAVVASLWVQPVTGATMINQLVKPAKGTRGKVVGRTVLEMLMGYGWMAATVMMLHHNPFALLVAGGLLGLVAILRAPL</sequence>
<gene>
    <name evidence="2" type="ORF">FBZ90_10565</name>
</gene>
<feature type="transmembrane region" description="Helical" evidence="1">
    <location>
        <begin position="492"/>
        <end position="509"/>
    </location>
</feature>
<proteinExistence type="predicted"/>
<feature type="transmembrane region" description="Helical" evidence="1">
    <location>
        <begin position="124"/>
        <end position="149"/>
    </location>
</feature>
<reference evidence="2 3" key="1">
    <citation type="submission" date="2019-06" db="EMBL/GenBank/DDBJ databases">
        <title>Genomic Encyclopedia of Type Strains, Phase IV (KMG-V): Genome sequencing to study the core and pangenomes of soil and plant-associated prokaryotes.</title>
        <authorList>
            <person name="Whitman W."/>
        </authorList>
    </citation>
    <scope>NUCLEOTIDE SEQUENCE [LARGE SCALE GENOMIC DNA]</scope>
    <source>
        <strain evidence="2 3">BR 11622</strain>
    </source>
</reference>
<feature type="transmembrane region" description="Helical" evidence="1">
    <location>
        <begin position="161"/>
        <end position="185"/>
    </location>
</feature>
<feature type="transmembrane region" description="Helical" evidence="1">
    <location>
        <begin position="82"/>
        <end position="103"/>
    </location>
</feature>
<feature type="transmembrane region" description="Helical" evidence="1">
    <location>
        <begin position="465"/>
        <end position="486"/>
    </location>
</feature>